<evidence type="ECO:0000256" key="1">
    <source>
        <dbReference type="ARBA" id="ARBA00006234"/>
    </source>
</evidence>
<evidence type="ECO:0000256" key="3">
    <source>
        <dbReference type="ARBA" id="ARBA00022527"/>
    </source>
</evidence>
<keyword evidence="5 10" id="KW-0547">Nucleotide-binding</keyword>
<dbReference type="InterPro" id="IPR032270">
    <property type="entry name" value="AMPK_C"/>
</dbReference>
<evidence type="ECO:0000259" key="13">
    <source>
        <dbReference type="PROSITE" id="PS50032"/>
    </source>
</evidence>
<dbReference type="CDD" id="cd14079">
    <property type="entry name" value="STKc_AMPK_alpha"/>
    <property type="match status" value="1"/>
</dbReference>
<dbReference type="InterPro" id="IPR008271">
    <property type="entry name" value="Ser/Thr_kinase_AS"/>
</dbReference>
<comment type="catalytic activity">
    <reaction evidence="9">
        <text>L-seryl-[protein] + ATP = O-phospho-L-seryl-[protein] + ADP + H(+)</text>
        <dbReference type="Rhea" id="RHEA:17989"/>
        <dbReference type="Rhea" id="RHEA-COMP:9863"/>
        <dbReference type="Rhea" id="RHEA-COMP:11604"/>
        <dbReference type="ChEBI" id="CHEBI:15378"/>
        <dbReference type="ChEBI" id="CHEBI:29999"/>
        <dbReference type="ChEBI" id="CHEBI:30616"/>
        <dbReference type="ChEBI" id="CHEBI:83421"/>
        <dbReference type="ChEBI" id="CHEBI:456216"/>
        <dbReference type="EC" id="2.7.11.1"/>
    </reaction>
</comment>
<dbReference type="EC" id="2.7.11.1" evidence="2"/>
<dbReference type="PANTHER" id="PTHR24346:SF82">
    <property type="entry name" value="KP78A-RELATED"/>
    <property type="match status" value="1"/>
</dbReference>
<dbReference type="InterPro" id="IPR000719">
    <property type="entry name" value="Prot_kinase_dom"/>
</dbReference>
<organism evidence="14">
    <name type="scientific">Octactis speculum</name>
    <dbReference type="NCBI Taxonomy" id="3111310"/>
    <lineage>
        <taxon>Eukaryota</taxon>
        <taxon>Sar</taxon>
        <taxon>Stramenopiles</taxon>
        <taxon>Ochrophyta</taxon>
        <taxon>Dictyochophyceae</taxon>
        <taxon>Dictyochales</taxon>
        <taxon>Dictyochaceae</taxon>
        <taxon>Octactis</taxon>
    </lineage>
</organism>
<evidence type="ECO:0000313" key="14">
    <source>
        <dbReference type="EMBL" id="CAD9384938.1"/>
    </source>
</evidence>
<dbReference type="GO" id="GO:0035556">
    <property type="term" value="P:intracellular signal transduction"/>
    <property type="evidence" value="ECO:0007669"/>
    <property type="project" value="TreeGrafter"/>
</dbReference>
<dbReference type="InterPro" id="IPR011009">
    <property type="entry name" value="Kinase-like_dom_sf"/>
</dbReference>
<dbReference type="Pfam" id="PF16579">
    <property type="entry name" value="AdenylateSensor"/>
    <property type="match status" value="1"/>
</dbReference>
<dbReference type="SMART" id="SM00220">
    <property type="entry name" value="S_TKc"/>
    <property type="match status" value="1"/>
</dbReference>
<proteinExistence type="inferred from homology"/>
<evidence type="ECO:0000259" key="12">
    <source>
        <dbReference type="PROSITE" id="PS50011"/>
    </source>
</evidence>
<reference evidence="14" key="1">
    <citation type="submission" date="2021-01" db="EMBL/GenBank/DDBJ databases">
        <authorList>
            <person name="Corre E."/>
            <person name="Pelletier E."/>
            <person name="Niang G."/>
            <person name="Scheremetjew M."/>
            <person name="Finn R."/>
            <person name="Kale V."/>
            <person name="Holt S."/>
            <person name="Cochrane G."/>
            <person name="Meng A."/>
            <person name="Brown T."/>
            <person name="Cohen L."/>
        </authorList>
    </citation>
    <scope>NUCLEOTIDE SEQUENCE</scope>
    <source>
        <strain evidence="14">CCMP1381</strain>
    </source>
</reference>
<dbReference type="AlphaFoldDB" id="A0A7S2FBV0"/>
<feature type="region of interest" description="Disordered" evidence="11">
    <location>
        <begin position="352"/>
        <end position="410"/>
    </location>
</feature>
<dbReference type="InterPro" id="IPR001772">
    <property type="entry name" value="KA1_dom"/>
</dbReference>
<evidence type="ECO:0000256" key="5">
    <source>
        <dbReference type="ARBA" id="ARBA00022741"/>
    </source>
</evidence>
<dbReference type="InterPro" id="IPR017441">
    <property type="entry name" value="Protein_kinase_ATP_BS"/>
</dbReference>
<dbReference type="Gene3D" id="3.30.310.80">
    <property type="entry name" value="Kinase associated domain 1, KA1"/>
    <property type="match status" value="1"/>
</dbReference>
<feature type="domain" description="KA1" evidence="13">
    <location>
        <begin position="459"/>
        <end position="507"/>
    </location>
</feature>
<evidence type="ECO:0000256" key="4">
    <source>
        <dbReference type="ARBA" id="ARBA00022679"/>
    </source>
</evidence>
<dbReference type="FunFam" id="1.10.510.10:FF:000407">
    <property type="entry name" value="Non-specific serine/threonine protein kinase"/>
    <property type="match status" value="1"/>
</dbReference>
<dbReference type="GO" id="GO:0005524">
    <property type="term" value="F:ATP binding"/>
    <property type="evidence" value="ECO:0007669"/>
    <property type="project" value="UniProtKB-UniRule"/>
</dbReference>
<dbReference type="GO" id="GO:0005737">
    <property type="term" value="C:cytoplasm"/>
    <property type="evidence" value="ECO:0007669"/>
    <property type="project" value="TreeGrafter"/>
</dbReference>
<evidence type="ECO:0000256" key="11">
    <source>
        <dbReference type="SAM" id="MobiDB-lite"/>
    </source>
</evidence>
<keyword evidence="3" id="KW-0723">Serine/threonine-protein kinase</keyword>
<protein>
    <recommendedName>
        <fullName evidence="2">non-specific serine/threonine protein kinase</fullName>
        <ecNumber evidence="2">2.7.11.1</ecNumber>
    </recommendedName>
</protein>
<dbReference type="GO" id="GO:0004674">
    <property type="term" value="F:protein serine/threonine kinase activity"/>
    <property type="evidence" value="ECO:0007669"/>
    <property type="project" value="UniProtKB-KW"/>
</dbReference>
<feature type="compositionally biased region" description="Low complexity" evidence="11">
    <location>
        <begin position="512"/>
        <end position="523"/>
    </location>
</feature>
<evidence type="ECO:0000256" key="6">
    <source>
        <dbReference type="ARBA" id="ARBA00022777"/>
    </source>
</evidence>
<gene>
    <name evidence="14" type="ORF">DSPE1174_LOCUS5194</name>
</gene>
<dbReference type="FunFam" id="3.30.200.20:FF:000003">
    <property type="entry name" value="Non-specific serine/threonine protein kinase"/>
    <property type="match status" value="1"/>
</dbReference>
<feature type="domain" description="Protein kinase" evidence="12">
    <location>
        <begin position="13"/>
        <end position="265"/>
    </location>
</feature>
<sequence length="544" mass="61308">MGEPAAAIQIGNYRLGKNLGIGAFGKVKHATHVITGHHVAIKILNRKRIGDLDMADKVKREINILKKCSHPHIIRLYEVIDTPTDIFVVMEYVSNGELFDYIVSKGRLVPDEARHFFHQIVAGVEYCHFHSIVHRDLKPENLLLDADNTLKIADFGLSNTMRDGDFLRTSCGSPNYAAPEVISGNLYAGPEVDVWSCGVILYALLCGSLPFDDESIPNLFKKIKSGMYSLPSHLSSLSRDLIPRMLVVDPMKRITIPEIRQHPWFQHKLPQYLKFTPDLLEQQEKVLDMEAVEDVCAFLRLGATRDKVEAAVMRKVGRTDLRVAYELILDSKRSRQRAAEVAMAQQVAASSTPPAFASNSGNSSPSSQPTPPALAMQLQVQQQQRAEQATAALTRRSVSPQAPHPQQAGRRRRWYLGIQSKKEPAHVMTEVYKALAALGCEWLIQDSYRIKCRWRVQGAANETIWIKIFLTLYKVQASIYLLDFLKIEGNPFDFMTLCARIITELKALSQASRQQQHKQQQTQNARRSSQEHVSETRPPAALDR</sequence>
<dbReference type="EMBL" id="HBGS01009823">
    <property type="protein sequence ID" value="CAD9384938.1"/>
    <property type="molecule type" value="Transcribed_RNA"/>
</dbReference>
<accession>A0A7S2FBV0</accession>
<dbReference type="PROSITE" id="PS00107">
    <property type="entry name" value="PROTEIN_KINASE_ATP"/>
    <property type="match status" value="1"/>
</dbReference>
<dbReference type="Pfam" id="PF00069">
    <property type="entry name" value="Pkinase"/>
    <property type="match status" value="1"/>
</dbReference>
<dbReference type="SUPFAM" id="SSF56112">
    <property type="entry name" value="Protein kinase-like (PK-like)"/>
    <property type="match status" value="1"/>
</dbReference>
<dbReference type="PANTHER" id="PTHR24346">
    <property type="entry name" value="MAP/MICROTUBULE AFFINITY-REGULATING KINASE"/>
    <property type="match status" value="1"/>
</dbReference>
<evidence type="ECO:0000256" key="9">
    <source>
        <dbReference type="ARBA" id="ARBA00048679"/>
    </source>
</evidence>
<dbReference type="CDD" id="cd12122">
    <property type="entry name" value="AMPKA_C"/>
    <property type="match status" value="1"/>
</dbReference>
<dbReference type="SUPFAM" id="SSF103243">
    <property type="entry name" value="KA1-like"/>
    <property type="match status" value="1"/>
</dbReference>
<evidence type="ECO:0000256" key="7">
    <source>
        <dbReference type="ARBA" id="ARBA00022840"/>
    </source>
</evidence>
<evidence type="ECO:0000256" key="2">
    <source>
        <dbReference type="ARBA" id="ARBA00012513"/>
    </source>
</evidence>
<dbReference type="PROSITE" id="PS50011">
    <property type="entry name" value="PROTEIN_KINASE_DOM"/>
    <property type="match status" value="1"/>
</dbReference>
<dbReference type="PROSITE" id="PS50032">
    <property type="entry name" value="KA1"/>
    <property type="match status" value="1"/>
</dbReference>
<dbReference type="PROSITE" id="PS00108">
    <property type="entry name" value="PROTEIN_KINASE_ST"/>
    <property type="match status" value="1"/>
</dbReference>
<evidence type="ECO:0000256" key="8">
    <source>
        <dbReference type="ARBA" id="ARBA00047899"/>
    </source>
</evidence>
<feature type="region of interest" description="Disordered" evidence="11">
    <location>
        <begin position="512"/>
        <end position="544"/>
    </location>
</feature>
<evidence type="ECO:0000256" key="10">
    <source>
        <dbReference type="PROSITE-ProRule" id="PRU10141"/>
    </source>
</evidence>
<keyword evidence="7 10" id="KW-0067">ATP-binding</keyword>
<comment type="similarity">
    <text evidence="1">Belongs to the protein kinase superfamily. CAMK Ser/Thr protein kinase family. SNF1 subfamily.</text>
</comment>
<dbReference type="Gene3D" id="1.10.510.10">
    <property type="entry name" value="Transferase(Phosphotransferase) domain 1"/>
    <property type="match status" value="1"/>
</dbReference>
<dbReference type="InterPro" id="IPR028375">
    <property type="entry name" value="KA1/Ssp2_C"/>
</dbReference>
<name>A0A7S2FBV0_9STRA</name>
<keyword evidence="6" id="KW-0418">Kinase</keyword>
<comment type="catalytic activity">
    <reaction evidence="8">
        <text>L-threonyl-[protein] + ATP = O-phospho-L-threonyl-[protein] + ADP + H(+)</text>
        <dbReference type="Rhea" id="RHEA:46608"/>
        <dbReference type="Rhea" id="RHEA-COMP:11060"/>
        <dbReference type="Rhea" id="RHEA-COMP:11605"/>
        <dbReference type="ChEBI" id="CHEBI:15378"/>
        <dbReference type="ChEBI" id="CHEBI:30013"/>
        <dbReference type="ChEBI" id="CHEBI:30616"/>
        <dbReference type="ChEBI" id="CHEBI:61977"/>
        <dbReference type="ChEBI" id="CHEBI:456216"/>
        <dbReference type="EC" id="2.7.11.1"/>
    </reaction>
</comment>
<feature type="binding site" evidence="10">
    <location>
        <position position="42"/>
    </location>
    <ligand>
        <name>ATP</name>
        <dbReference type="ChEBI" id="CHEBI:30616"/>
    </ligand>
</feature>
<keyword evidence="4" id="KW-0808">Transferase</keyword>
<feature type="compositionally biased region" description="Low complexity" evidence="11">
    <location>
        <begin position="352"/>
        <end position="393"/>
    </location>
</feature>